<dbReference type="PROSITE" id="PS00198">
    <property type="entry name" value="4FE4S_FER_1"/>
    <property type="match status" value="2"/>
</dbReference>
<name>A0A7W7HN63_9ACTN</name>
<feature type="domain" description="4Fe-4S ferredoxin-type" evidence="4">
    <location>
        <begin position="254"/>
        <end position="286"/>
    </location>
</feature>
<evidence type="ECO:0000256" key="3">
    <source>
        <dbReference type="ARBA" id="ARBA00023014"/>
    </source>
</evidence>
<evidence type="ECO:0000256" key="1">
    <source>
        <dbReference type="ARBA" id="ARBA00022723"/>
    </source>
</evidence>
<dbReference type="PANTHER" id="PTHR40447">
    <property type="entry name" value="ANAEROBIC SULFITE REDUCTASE SUBUNIT A"/>
    <property type="match status" value="1"/>
</dbReference>
<evidence type="ECO:0000313" key="8">
    <source>
        <dbReference type="Proteomes" id="UP000631312"/>
    </source>
</evidence>
<dbReference type="Pfam" id="PF17179">
    <property type="entry name" value="Fer4_22"/>
    <property type="match status" value="1"/>
</dbReference>
<evidence type="ECO:0000313" key="5">
    <source>
        <dbReference type="EMBL" id="GIE38158.1"/>
    </source>
</evidence>
<dbReference type="PANTHER" id="PTHR40447:SF1">
    <property type="entry name" value="ANAEROBIC SULFITE REDUCTASE SUBUNIT A"/>
    <property type="match status" value="1"/>
</dbReference>
<proteinExistence type="predicted"/>
<dbReference type="SUPFAM" id="SSF46548">
    <property type="entry name" value="alpha-helical ferredoxin"/>
    <property type="match status" value="1"/>
</dbReference>
<keyword evidence="8" id="KW-1185">Reference proteome</keyword>
<dbReference type="Proteomes" id="UP000590511">
    <property type="component" value="Unassembled WGS sequence"/>
</dbReference>
<organism evidence="6 7">
    <name type="scientific">Actinoplanes lobatus</name>
    <dbReference type="NCBI Taxonomy" id="113568"/>
    <lineage>
        <taxon>Bacteria</taxon>
        <taxon>Bacillati</taxon>
        <taxon>Actinomycetota</taxon>
        <taxon>Actinomycetes</taxon>
        <taxon>Micromonosporales</taxon>
        <taxon>Micromonosporaceae</taxon>
        <taxon>Actinoplanes</taxon>
    </lineage>
</organism>
<dbReference type="GO" id="GO:0051536">
    <property type="term" value="F:iron-sulfur cluster binding"/>
    <property type="evidence" value="ECO:0007669"/>
    <property type="project" value="UniProtKB-KW"/>
</dbReference>
<reference evidence="5 8" key="2">
    <citation type="submission" date="2021-01" db="EMBL/GenBank/DDBJ databases">
        <title>Whole genome shotgun sequence of Actinoplanes lobatus NBRC 12513.</title>
        <authorList>
            <person name="Komaki H."/>
            <person name="Tamura T."/>
        </authorList>
    </citation>
    <scope>NUCLEOTIDE SEQUENCE [LARGE SCALE GENOMIC DNA]</scope>
    <source>
        <strain evidence="5 8">NBRC 12513</strain>
    </source>
</reference>
<gene>
    <name evidence="5" type="ORF">Alo02nite_10560</name>
    <name evidence="6" type="ORF">BJ964_007782</name>
</gene>
<comment type="caution">
    <text evidence="6">The sequence shown here is derived from an EMBL/GenBank/DDBJ whole genome shotgun (WGS) entry which is preliminary data.</text>
</comment>
<evidence type="ECO:0000313" key="7">
    <source>
        <dbReference type="Proteomes" id="UP000590511"/>
    </source>
</evidence>
<dbReference type="EMBL" id="JACHNC010000001">
    <property type="protein sequence ID" value="MBB4753621.1"/>
    <property type="molecule type" value="Genomic_DNA"/>
</dbReference>
<sequence length="377" mass="40015">MRTAESAQLIDVTGLEVLFGVLHERGYTIVGPTVRDGTVTMAELDSATQLPWGWSADTGPGHYRLRQRADGAGFAHCAGPQSVKNFLHPPRARLWSTDRTADGIIATGPEPPTKRYALVGVHPCDVAALAVLDRVLAHGEHPDPVYTARRDGVLVVTAECTEPGATCFCASMGTGPAATGGYDLALTELVDGGHRFLIRPGSPAGADLLARLPTRPASPVDVAAADTAVERAAVTMPRRMPDGSLPELIAANRESPHWADVASRCLTCGNCTMACPTCFCVSTTDVTDLTGEHTERWRQWDSCFSVDFSYVHGGPVRASGASRYRQWISHKLGTWHEQFGMSGCVGCGRCIAWCPAGIDITREAAALAAPTPAGEPS</sequence>
<dbReference type="InterPro" id="IPR017896">
    <property type="entry name" value="4Fe4S_Fe-S-bd"/>
</dbReference>
<dbReference type="GO" id="GO:0046872">
    <property type="term" value="F:metal ion binding"/>
    <property type="evidence" value="ECO:0007669"/>
    <property type="project" value="UniProtKB-KW"/>
</dbReference>
<keyword evidence="2" id="KW-0408">Iron</keyword>
<reference evidence="6 7" key="1">
    <citation type="submission" date="2020-08" db="EMBL/GenBank/DDBJ databases">
        <title>Sequencing the genomes of 1000 actinobacteria strains.</title>
        <authorList>
            <person name="Klenk H.-P."/>
        </authorList>
    </citation>
    <scope>NUCLEOTIDE SEQUENCE [LARGE SCALE GENOMIC DNA]</scope>
    <source>
        <strain evidence="6 7">DSM 43150</strain>
    </source>
</reference>
<dbReference type="Proteomes" id="UP000631312">
    <property type="component" value="Unassembled WGS sequence"/>
</dbReference>
<dbReference type="InterPro" id="IPR017900">
    <property type="entry name" value="4Fe4S_Fe_S_CS"/>
</dbReference>
<evidence type="ECO:0000313" key="6">
    <source>
        <dbReference type="EMBL" id="MBB4753621.1"/>
    </source>
</evidence>
<feature type="domain" description="4Fe-4S ferredoxin-type" evidence="4">
    <location>
        <begin position="335"/>
        <end position="363"/>
    </location>
</feature>
<keyword evidence="3" id="KW-0411">Iron-sulfur</keyword>
<evidence type="ECO:0000259" key="4">
    <source>
        <dbReference type="PROSITE" id="PS51379"/>
    </source>
</evidence>
<dbReference type="RefSeq" id="WP_188125295.1">
    <property type="nucleotide sequence ID" value="NZ_BOMP01000016.1"/>
</dbReference>
<protein>
    <submittedName>
        <fullName evidence="5 6">Ferredoxin</fullName>
    </submittedName>
</protein>
<keyword evidence="1" id="KW-0479">Metal-binding</keyword>
<dbReference type="AlphaFoldDB" id="A0A7W7HN63"/>
<accession>A0A7W7HN63</accession>
<dbReference type="EMBL" id="BOMP01000016">
    <property type="protein sequence ID" value="GIE38158.1"/>
    <property type="molecule type" value="Genomic_DNA"/>
</dbReference>
<evidence type="ECO:0000256" key="2">
    <source>
        <dbReference type="ARBA" id="ARBA00023004"/>
    </source>
</evidence>
<dbReference type="PROSITE" id="PS51379">
    <property type="entry name" value="4FE4S_FER_2"/>
    <property type="match status" value="2"/>
</dbReference>